<organism evidence="1 2">
    <name type="scientific">Hucho hucho</name>
    <name type="common">huchen</name>
    <dbReference type="NCBI Taxonomy" id="62062"/>
    <lineage>
        <taxon>Eukaryota</taxon>
        <taxon>Metazoa</taxon>
        <taxon>Chordata</taxon>
        <taxon>Craniata</taxon>
        <taxon>Vertebrata</taxon>
        <taxon>Euteleostomi</taxon>
        <taxon>Actinopterygii</taxon>
        <taxon>Neopterygii</taxon>
        <taxon>Teleostei</taxon>
        <taxon>Protacanthopterygii</taxon>
        <taxon>Salmoniformes</taxon>
        <taxon>Salmonidae</taxon>
        <taxon>Salmoninae</taxon>
        <taxon>Hucho</taxon>
    </lineage>
</organism>
<proteinExistence type="predicted"/>
<sequence>MFKDSSREFDLGKEEDLAALRHEIELRMRKSVKEGQTVSPEVRTELPIAPHLLPVSLMAPCSPCLRP</sequence>
<reference evidence="2" key="1">
    <citation type="submission" date="2018-06" db="EMBL/GenBank/DDBJ databases">
        <title>Genome assembly of Danube salmon.</title>
        <authorList>
            <person name="Macqueen D.J."/>
            <person name="Gundappa M.K."/>
        </authorList>
    </citation>
    <scope>NUCLEOTIDE SEQUENCE [LARGE SCALE GENOMIC DNA]</scope>
</reference>
<dbReference type="Proteomes" id="UP000314982">
    <property type="component" value="Unassembled WGS sequence"/>
</dbReference>
<dbReference type="Ensembl" id="ENSHHUT00000024643.1">
    <property type="protein sequence ID" value="ENSHHUP00000023747.1"/>
    <property type="gene ID" value="ENSHHUG00000014898.1"/>
</dbReference>
<evidence type="ECO:0000313" key="1">
    <source>
        <dbReference type="Ensembl" id="ENSHHUP00000023747.1"/>
    </source>
</evidence>
<reference evidence="1" key="3">
    <citation type="submission" date="2025-09" db="UniProtKB">
        <authorList>
            <consortium name="Ensembl"/>
        </authorList>
    </citation>
    <scope>IDENTIFICATION</scope>
</reference>
<name>A0A4W5LD17_9TELE</name>
<protein>
    <submittedName>
        <fullName evidence="1">Uncharacterized protein</fullName>
    </submittedName>
</protein>
<dbReference type="AlphaFoldDB" id="A0A4W5LD17"/>
<evidence type="ECO:0000313" key="2">
    <source>
        <dbReference type="Proteomes" id="UP000314982"/>
    </source>
</evidence>
<reference evidence="1" key="2">
    <citation type="submission" date="2025-08" db="UniProtKB">
        <authorList>
            <consortium name="Ensembl"/>
        </authorList>
    </citation>
    <scope>IDENTIFICATION</scope>
</reference>
<accession>A0A4W5LD17</accession>
<keyword evidence="2" id="KW-1185">Reference proteome</keyword>